<evidence type="ECO:0000259" key="1">
    <source>
        <dbReference type="Pfam" id="PF01370"/>
    </source>
</evidence>
<protein>
    <recommendedName>
        <fullName evidence="1">NAD-dependent epimerase/dehydratase domain-containing protein</fullName>
    </recommendedName>
</protein>
<dbReference type="SUPFAM" id="SSF51735">
    <property type="entry name" value="NAD(P)-binding Rossmann-fold domains"/>
    <property type="match status" value="1"/>
</dbReference>
<feature type="domain" description="NAD-dependent epimerase/dehydratase" evidence="1">
    <location>
        <begin position="12"/>
        <end position="284"/>
    </location>
</feature>
<dbReference type="AlphaFoldDB" id="A0A7R9H1S6"/>
<dbReference type="InterPro" id="IPR001509">
    <property type="entry name" value="Epimerase_deHydtase"/>
</dbReference>
<dbReference type="Pfam" id="PF01370">
    <property type="entry name" value="Epimerase"/>
    <property type="match status" value="1"/>
</dbReference>
<dbReference type="InterPro" id="IPR036291">
    <property type="entry name" value="NAD(P)-bd_dom_sf"/>
</dbReference>
<gene>
    <name evidence="2" type="ORF">TCEB3V08_LOCUS7610</name>
</gene>
<dbReference type="PANTHER" id="PTHR43245:SF11">
    <property type="entry name" value="LD23561P"/>
    <property type="match status" value="1"/>
</dbReference>
<sequence length="414" mass="46646">MGFYTPGKSSCGFIGRNLLEYLLDNKLASEVWVVDKTPPQTAWLNNKHTSIFNDNRVHFKSANLINPGFHGLKLVRNVLMQLVGKRGEVRSPDWSTPTEGHEVIKLTNEEDRASCQNTLSVDVDYVINCACETRTGQTDPVYREGILKLSLNCASEAAKHNVKRFVEVSTGHMCSSDKSPHKEEDKMDPWTYVGKYKSQVEEELKKVPGLRYTIVRPAIVYGLGDKHGIAPRLVIGAVYKHLGEMMKLLWNRDLKMNTVHVTDLCQAIWHLATRDDTLAQVYNIVDKGDTTQGTISNLVSEIFNINHDYWGTALSTVCKTDMVSVVEEVNDKHMGPWAEACSLDGVENTPLTPYIDQELLYNKHLYLNGSKLERTGYTLAVPCLTKERLEEVSSSNIPAIHSLCPVSPRRGWRR</sequence>
<dbReference type="Gene3D" id="3.40.50.720">
    <property type="entry name" value="NAD(P)-binding Rossmann-like Domain"/>
    <property type="match status" value="1"/>
</dbReference>
<evidence type="ECO:0000313" key="2">
    <source>
        <dbReference type="EMBL" id="CAD7404668.1"/>
    </source>
</evidence>
<dbReference type="EMBL" id="OC319229">
    <property type="protein sequence ID" value="CAD7404668.1"/>
    <property type="molecule type" value="Genomic_DNA"/>
</dbReference>
<organism evidence="2">
    <name type="scientific">Timema cristinae</name>
    <name type="common">Walking stick</name>
    <dbReference type="NCBI Taxonomy" id="61476"/>
    <lineage>
        <taxon>Eukaryota</taxon>
        <taxon>Metazoa</taxon>
        <taxon>Ecdysozoa</taxon>
        <taxon>Arthropoda</taxon>
        <taxon>Hexapoda</taxon>
        <taxon>Insecta</taxon>
        <taxon>Pterygota</taxon>
        <taxon>Neoptera</taxon>
        <taxon>Polyneoptera</taxon>
        <taxon>Phasmatodea</taxon>
        <taxon>Timematodea</taxon>
        <taxon>Timematoidea</taxon>
        <taxon>Timematidae</taxon>
        <taxon>Timema</taxon>
    </lineage>
</organism>
<reference evidence="2" key="1">
    <citation type="submission" date="2020-11" db="EMBL/GenBank/DDBJ databases">
        <authorList>
            <person name="Tran Van P."/>
        </authorList>
    </citation>
    <scope>NUCLEOTIDE SEQUENCE</scope>
</reference>
<dbReference type="PANTHER" id="PTHR43245">
    <property type="entry name" value="BIFUNCTIONAL POLYMYXIN RESISTANCE PROTEIN ARNA"/>
    <property type="match status" value="1"/>
</dbReference>
<proteinExistence type="predicted"/>
<name>A0A7R9H1S6_TIMCR</name>
<dbReference type="InterPro" id="IPR050177">
    <property type="entry name" value="Lipid_A_modif_metabolic_enz"/>
</dbReference>
<accession>A0A7R9H1S6</accession>